<evidence type="ECO:0000313" key="8">
    <source>
        <dbReference type="Proteomes" id="UP000306409"/>
    </source>
</evidence>
<dbReference type="Proteomes" id="UP000306409">
    <property type="component" value="Chromosome"/>
</dbReference>
<sequence length="132" mass="14049">MYCRNCGSIMNDQAAICVTCGVPVGKGNNYCPMCGEATESMALVCMKCGVNLNSYGEQKSKLAAGLFGIFLGMFGVHRFYLGNIGIGVAQLLITVLTCFLLSWVSAIWGLIEGILILSGSINRDAKGVPLRD</sequence>
<keyword evidence="8" id="KW-1185">Reference proteome</keyword>
<organism evidence="7 8">
    <name type="scientific">Ruminiclostridium herbifermentans</name>
    <dbReference type="NCBI Taxonomy" id="2488810"/>
    <lineage>
        <taxon>Bacteria</taxon>
        <taxon>Bacillati</taxon>
        <taxon>Bacillota</taxon>
        <taxon>Clostridia</taxon>
        <taxon>Eubacteriales</taxon>
        <taxon>Oscillospiraceae</taxon>
        <taxon>Ruminiclostridium</taxon>
    </lineage>
</organism>
<evidence type="ECO:0000256" key="2">
    <source>
        <dbReference type="ARBA" id="ARBA00022692"/>
    </source>
</evidence>
<evidence type="ECO:0000313" key="7">
    <source>
        <dbReference type="EMBL" id="QNU65647.1"/>
    </source>
</evidence>
<dbReference type="EMBL" id="CP061336">
    <property type="protein sequence ID" value="QNU65647.1"/>
    <property type="molecule type" value="Genomic_DNA"/>
</dbReference>
<dbReference type="OrthoDB" id="9816361at2"/>
<feature type="domain" description="TM2" evidence="5">
    <location>
        <begin position="58"/>
        <end position="106"/>
    </location>
</feature>
<dbReference type="Pfam" id="PF05154">
    <property type="entry name" value="TM2"/>
    <property type="match status" value="1"/>
</dbReference>
<protein>
    <submittedName>
        <fullName evidence="7">NINE protein</fullName>
    </submittedName>
</protein>
<accession>A0A4V6ENC5</accession>
<keyword evidence="2" id="KW-0812">Transmembrane</keyword>
<evidence type="ECO:0000256" key="3">
    <source>
        <dbReference type="ARBA" id="ARBA00022989"/>
    </source>
</evidence>
<evidence type="ECO:0000259" key="6">
    <source>
        <dbReference type="Pfam" id="PF12773"/>
    </source>
</evidence>
<evidence type="ECO:0000256" key="4">
    <source>
        <dbReference type="ARBA" id="ARBA00023136"/>
    </source>
</evidence>
<dbReference type="InterPro" id="IPR025874">
    <property type="entry name" value="DZR"/>
</dbReference>
<keyword evidence="4" id="KW-0472">Membrane</keyword>
<evidence type="ECO:0000256" key="1">
    <source>
        <dbReference type="ARBA" id="ARBA00004141"/>
    </source>
</evidence>
<comment type="subcellular location">
    <subcellularLocation>
        <location evidence="1">Membrane</location>
        <topology evidence="1">Multi-pass membrane protein</topology>
    </subcellularLocation>
</comment>
<name>A0A4V6ENC5_9FIRM</name>
<dbReference type="KEGG" id="rher:EHE19_012015"/>
<reference evidence="7 8" key="1">
    <citation type="submission" date="2020-09" db="EMBL/GenBank/DDBJ databases">
        <title>Characterization and genome sequencing of Ruminiclostridium sp. nov. MA18.</title>
        <authorList>
            <person name="Rettenmaier R."/>
            <person name="Kowollik M.-L."/>
            <person name="Liebl W."/>
            <person name="Zverlov V."/>
        </authorList>
    </citation>
    <scope>NUCLEOTIDE SEQUENCE [LARGE SCALE GENOMIC DNA]</scope>
    <source>
        <strain evidence="7 8">MA18</strain>
    </source>
</reference>
<feature type="domain" description="DZANK-type" evidence="6">
    <location>
        <begin position="3"/>
        <end position="49"/>
    </location>
</feature>
<keyword evidence="3" id="KW-1133">Transmembrane helix</keyword>
<evidence type="ECO:0000259" key="5">
    <source>
        <dbReference type="Pfam" id="PF05154"/>
    </source>
</evidence>
<gene>
    <name evidence="7" type="ORF">EHE19_012015</name>
</gene>
<proteinExistence type="predicted"/>
<dbReference type="GO" id="GO:0016020">
    <property type="term" value="C:membrane"/>
    <property type="evidence" value="ECO:0007669"/>
    <property type="project" value="UniProtKB-SubCell"/>
</dbReference>
<dbReference type="Pfam" id="PF12773">
    <property type="entry name" value="DZR"/>
    <property type="match status" value="1"/>
</dbReference>
<dbReference type="InterPro" id="IPR007829">
    <property type="entry name" value="TM2"/>
</dbReference>
<dbReference type="AlphaFoldDB" id="A0A4V6ENC5"/>